<name>A0A6S7CWD0_9BURK</name>
<feature type="domain" description="HpcH/HpaI aldolase/citrate lyase" evidence="6">
    <location>
        <begin position="7"/>
        <end position="233"/>
    </location>
</feature>
<comment type="cofactor">
    <cofactor evidence="1">
        <name>Mg(2+)</name>
        <dbReference type="ChEBI" id="CHEBI:18420"/>
    </cofactor>
</comment>
<keyword evidence="7" id="KW-0378">Hydrolase</keyword>
<dbReference type="EMBL" id="CADILD010000002">
    <property type="protein sequence ID" value="CAB3867697.1"/>
    <property type="molecule type" value="Genomic_DNA"/>
</dbReference>
<protein>
    <submittedName>
        <fullName evidence="7">(3S)-malyl-CoA thioesterase</fullName>
        <ecNumber evidence="7">3.1.2.30</ecNumber>
    </submittedName>
</protein>
<accession>A0A6S7CWD0</accession>
<proteinExistence type="predicted"/>
<evidence type="ECO:0000313" key="7">
    <source>
        <dbReference type="EMBL" id="CAB3867697.1"/>
    </source>
</evidence>
<dbReference type="Gene3D" id="3.20.20.60">
    <property type="entry name" value="Phosphoenolpyruvate-binding domains"/>
    <property type="match status" value="1"/>
</dbReference>
<reference evidence="7 8" key="1">
    <citation type="submission" date="2020-04" db="EMBL/GenBank/DDBJ databases">
        <authorList>
            <person name="De Canck E."/>
        </authorList>
    </citation>
    <scope>NUCLEOTIDE SEQUENCE [LARGE SCALE GENOMIC DNA]</scope>
    <source>
        <strain evidence="7 8">LMG 1861</strain>
    </source>
</reference>
<feature type="binding site" evidence="5">
    <location>
        <position position="160"/>
    </location>
    <ligand>
        <name>Mg(2+)</name>
        <dbReference type="ChEBI" id="CHEBI:18420"/>
    </ligand>
</feature>
<dbReference type="PANTHER" id="PTHR32308:SF0">
    <property type="entry name" value="HPCH_HPAI ALDOLASE_CITRATE LYASE DOMAIN-CONTAINING PROTEIN"/>
    <property type="match status" value="1"/>
</dbReference>
<dbReference type="Pfam" id="PF03328">
    <property type="entry name" value="HpcH_HpaI"/>
    <property type="match status" value="1"/>
</dbReference>
<organism evidence="7 8">
    <name type="scientific">Achromobacter piechaudii</name>
    <dbReference type="NCBI Taxonomy" id="72556"/>
    <lineage>
        <taxon>Bacteria</taxon>
        <taxon>Pseudomonadati</taxon>
        <taxon>Pseudomonadota</taxon>
        <taxon>Betaproteobacteria</taxon>
        <taxon>Burkholderiales</taxon>
        <taxon>Alcaligenaceae</taxon>
        <taxon>Achromobacter</taxon>
    </lineage>
</organism>
<evidence type="ECO:0000256" key="4">
    <source>
        <dbReference type="PIRSR" id="PIRSR015582-1"/>
    </source>
</evidence>
<feature type="binding site" evidence="4">
    <location>
        <position position="133"/>
    </location>
    <ligand>
        <name>substrate</name>
    </ligand>
</feature>
<evidence type="ECO:0000259" key="6">
    <source>
        <dbReference type="Pfam" id="PF03328"/>
    </source>
</evidence>
<keyword evidence="2 5" id="KW-0479">Metal-binding</keyword>
<evidence type="ECO:0000256" key="1">
    <source>
        <dbReference type="ARBA" id="ARBA00001946"/>
    </source>
</evidence>
<dbReference type="EC" id="3.1.2.30" evidence="7"/>
<dbReference type="InterPro" id="IPR011206">
    <property type="entry name" value="Citrate_lyase_beta/mcl1/mcl2"/>
</dbReference>
<dbReference type="GO" id="GO:0016787">
    <property type="term" value="F:hydrolase activity"/>
    <property type="evidence" value="ECO:0007669"/>
    <property type="project" value="UniProtKB-KW"/>
</dbReference>
<evidence type="ECO:0000256" key="2">
    <source>
        <dbReference type="ARBA" id="ARBA00022723"/>
    </source>
</evidence>
<dbReference type="InterPro" id="IPR005000">
    <property type="entry name" value="Aldolase/citrate-lyase_domain"/>
</dbReference>
<feature type="binding site" evidence="4">
    <location>
        <position position="69"/>
    </location>
    <ligand>
        <name>substrate</name>
    </ligand>
</feature>
<evidence type="ECO:0000256" key="5">
    <source>
        <dbReference type="PIRSR" id="PIRSR015582-2"/>
    </source>
</evidence>
<gene>
    <name evidence="7" type="primary">mcl2_1</name>
    <name evidence="7" type="ORF">LMG1861_02598</name>
</gene>
<keyword evidence="3 5" id="KW-0460">Magnesium</keyword>
<dbReference type="InterPro" id="IPR015813">
    <property type="entry name" value="Pyrv/PenolPyrv_kinase-like_dom"/>
</dbReference>
<dbReference type="SUPFAM" id="SSF51621">
    <property type="entry name" value="Phosphoenolpyruvate/pyruvate domain"/>
    <property type="match status" value="1"/>
</dbReference>
<dbReference type="RefSeq" id="WP_175128605.1">
    <property type="nucleotide sequence ID" value="NZ_CADILD010000002.1"/>
</dbReference>
<dbReference type="PIRSF" id="PIRSF015582">
    <property type="entry name" value="Cit_lyase_B"/>
    <property type="match status" value="1"/>
</dbReference>
<dbReference type="PANTHER" id="PTHR32308">
    <property type="entry name" value="LYASE BETA SUBUNIT, PUTATIVE (AFU_ORTHOLOGUE AFUA_4G13030)-RELATED"/>
    <property type="match status" value="1"/>
</dbReference>
<dbReference type="GO" id="GO:0006107">
    <property type="term" value="P:oxaloacetate metabolic process"/>
    <property type="evidence" value="ECO:0007669"/>
    <property type="project" value="TreeGrafter"/>
</dbReference>
<dbReference type="InterPro" id="IPR040442">
    <property type="entry name" value="Pyrv_kinase-like_dom_sf"/>
</dbReference>
<dbReference type="GO" id="GO:0000287">
    <property type="term" value="F:magnesium ion binding"/>
    <property type="evidence" value="ECO:0007669"/>
    <property type="project" value="TreeGrafter"/>
</dbReference>
<dbReference type="AlphaFoldDB" id="A0A6S7CWD0"/>
<evidence type="ECO:0000256" key="3">
    <source>
        <dbReference type="ARBA" id="ARBA00022842"/>
    </source>
</evidence>
<sequence>MKATLLRSILFVPADSDRKLEKSASSGADAVVLDLEDSISPERLPYARDLAVRYLQCRPDRSEQQLWIRINQLGSELLLDDLAAVVRAGPDALMLPKCASGADVQVLAHYLTALERREGLPTGRIAIVPVATETPRAIFGLDTYSGSSDRLLGLTWGAEDLSAAVGASSNKDSHGGLSLPYLLARSSCLFGAKAAGVLAIDGICPDFRNLEALQAEVSQARRDGFNAKFAIHPAQVQAINDGFSPDEGEIARAQAIVQAFDEQQGKGAVQLDGVMLDKPHLTQAQRVLAIASR</sequence>
<feature type="binding site" evidence="5">
    <location>
        <position position="133"/>
    </location>
    <ligand>
        <name>Mg(2+)</name>
        <dbReference type="ChEBI" id="CHEBI:18420"/>
    </ligand>
</feature>
<dbReference type="Proteomes" id="UP000494105">
    <property type="component" value="Unassembled WGS sequence"/>
</dbReference>
<evidence type="ECO:0000313" key="8">
    <source>
        <dbReference type="Proteomes" id="UP000494105"/>
    </source>
</evidence>